<proteinExistence type="predicted"/>
<dbReference type="AlphaFoldDB" id="A0A438AH67"/>
<dbReference type="RefSeq" id="WP_127906630.1">
    <property type="nucleotide sequence ID" value="NZ_RQXX01000003.1"/>
</dbReference>
<evidence type="ECO:0000313" key="2">
    <source>
        <dbReference type="Proteomes" id="UP000285908"/>
    </source>
</evidence>
<comment type="caution">
    <text evidence="1">The sequence shown here is derived from an EMBL/GenBank/DDBJ whole genome shotgun (WGS) entry which is preliminary data.</text>
</comment>
<sequence length="118" mass="13514">MKREDLARLKQIAEMRRDIDSRQVSALSAKIAGLQQDVDRMRLAIRDRQAETALDTARLAGADVEWLRATETRITKLQQQIARFAMEREARLDIARKSFGKAQAVEGLLDRAPRPKRD</sequence>
<keyword evidence="2" id="KW-1185">Reference proteome</keyword>
<dbReference type="EMBL" id="RQXX01000003">
    <property type="protein sequence ID" value="RVV97965.1"/>
    <property type="molecule type" value="Genomic_DNA"/>
</dbReference>
<gene>
    <name evidence="1" type="ORF">EKE94_10885</name>
</gene>
<dbReference type="Proteomes" id="UP000285908">
    <property type="component" value="Unassembled WGS sequence"/>
</dbReference>
<dbReference type="OrthoDB" id="7872583at2"/>
<protein>
    <submittedName>
        <fullName evidence="1">Uncharacterized protein</fullName>
    </submittedName>
</protein>
<reference evidence="1 2" key="1">
    <citation type="submission" date="2018-11" db="EMBL/GenBank/DDBJ databases">
        <title>Mesobaculum littorinae gen. nov., sp. nov., isolated from Littorina scabra that represents a novel genus of the order Rhodobacteraceae.</title>
        <authorList>
            <person name="Li F."/>
        </authorList>
    </citation>
    <scope>NUCLEOTIDE SEQUENCE [LARGE SCALE GENOMIC DNA]</scope>
    <source>
        <strain evidence="1 2">M0103</strain>
    </source>
</reference>
<accession>A0A438AH67</accession>
<evidence type="ECO:0000313" key="1">
    <source>
        <dbReference type="EMBL" id="RVV97965.1"/>
    </source>
</evidence>
<name>A0A438AH67_9RHOB</name>
<organism evidence="1 2">
    <name type="scientific">Mesobaculum littorinae</name>
    <dbReference type="NCBI Taxonomy" id="2486419"/>
    <lineage>
        <taxon>Bacteria</taxon>
        <taxon>Pseudomonadati</taxon>
        <taxon>Pseudomonadota</taxon>
        <taxon>Alphaproteobacteria</taxon>
        <taxon>Rhodobacterales</taxon>
        <taxon>Roseobacteraceae</taxon>
        <taxon>Mesobaculum</taxon>
    </lineage>
</organism>